<evidence type="ECO:0000256" key="3">
    <source>
        <dbReference type="ARBA" id="ARBA00022989"/>
    </source>
</evidence>
<organism evidence="6 7">
    <name type="scientific">Fusarium duplospermum</name>
    <dbReference type="NCBI Taxonomy" id="1325734"/>
    <lineage>
        <taxon>Eukaryota</taxon>
        <taxon>Fungi</taxon>
        <taxon>Dikarya</taxon>
        <taxon>Ascomycota</taxon>
        <taxon>Pezizomycotina</taxon>
        <taxon>Sordariomycetes</taxon>
        <taxon>Hypocreomycetidae</taxon>
        <taxon>Hypocreales</taxon>
        <taxon>Nectriaceae</taxon>
        <taxon>Fusarium</taxon>
        <taxon>Fusarium solani species complex</taxon>
    </lineage>
</organism>
<evidence type="ECO:0000256" key="5">
    <source>
        <dbReference type="SAM" id="Phobius"/>
    </source>
</evidence>
<comment type="caution">
    <text evidence="6">The sequence shown here is derived from an EMBL/GenBank/DDBJ whole genome shotgun (WGS) entry which is preliminary data.</text>
</comment>
<accession>A0A428P727</accession>
<evidence type="ECO:0000256" key="1">
    <source>
        <dbReference type="ARBA" id="ARBA00004141"/>
    </source>
</evidence>
<dbReference type="STRING" id="1325734.A0A428P727"/>
<proteinExistence type="predicted"/>
<feature type="transmembrane region" description="Helical" evidence="5">
    <location>
        <begin position="83"/>
        <end position="107"/>
    </location>
</feature>
<reference evidence="6 7" key="1">
    <citation type="submission" date="2017-06" db="EMBL/GenBank/DDBJ databases">
        <title>Comparative genomic analysis of Ambrosia Fusariam Clade fungi.</title>
        <authorList>
            <person name="Stajich J.E."/>
            <person name="Carrillo J."/>
            <person name="Kijimoto T."/>
            <person name="Eskalen A."/>
            <person name="O'Donnell K."/>
            <person name="Kasson M."/>
        </authorList>
    </citation>
    <scope>NUCLEOTIDE SEQUENCE [LARGE SCALE GENOMIC DNA]</scope>
    <source>
        <strain evidence="6 7">NRRL62584</strain>
    </source>
</reference>
<sequence length="287" mass="31856">MFLQDRASESADASSGFKLYHYDPTIPGAVIFMLLFLATTAFHFWQLIRPRCWFMLPLAIGGLFEVVGYAARVKSGTQSPDWTLGPFIMQATLLLVAPALFAATIYMELGRIIAMVDGEGHVKIPLRWLTKIFVIGDVFSFMLQGAGAGLQAGGSLEALDNGSKIVVGGLFVQLICFGVFIVIAVTFDLSIRRAPTVRSLGGAPWKKHMMALYIGSVFIMVRSVFRAIEYIQGFDGYLLSHEPYMYVFDSVLMFMVMALFNWRHPAEIMVYLGRSTPDYKMDPVSAA</sequence>
<name>A0A428P727_9HYPO</name>
<comment type="subcellular location">
    <subcellularLocation>
        <location evidence="1">Membrane</location>
        <topology evidence="1">Multi-pass membrane protein</topology>
    </subcellularLocation>
</comment>
<protein>
    <submittedName>
        <fullName evidence="6">Uncharacterized protein</fullName>
    </submittedName>
</protein>
<evidence type="ECO:0000313" key="7">
    <source>
        <dbReference type="Proteomes" id="UP000288168"/>
    </source>
</evidence>
<dbReference type="EMBL" id="NKCI01000190">
    <property type="protein sequence ID" value="RSL48806.1"/>
    <property type="molecule type" value="Genomic_DNA"/>
</dbReference>
<dbReference type="Proteomes" id="UP000288168">
    <property type="component" value="Unassembled WGS sequence"/>
</dbReference>
<evidence type="ECO:0000313" key="6">
    <source>
        <dbReference type="EMBL" id="RSL48806.1"/>
    </source>
</evidence>
<feature type="transmembrane region" description="Helical" evidence="5">
    <location>
        <begin position="170"/>
        <end position="189"/>
    </location>
</feature>
<dbReference type="InterPro" id="IPR007568">
    <property type="entry name" value="RTA1"/>
</dbReference>
<dbReference type="Pfam" id="PF04479">
    <property type="entry name" value="RTA1"/>
    <property type="match status" value="1"/>
</dbReference>
<feature type="transmembrane region" description="Helical" evidence="5">
    <location>
        <begin position="52"/>
        <end position="71"/>
    </location>
</feature>
<dbReference type="GO" id="GO:0016020">
    <property type="term" value="C:membrane"/>
    <property type="evidence" value="ECO:0007669"/>
    <property type="project" value="UniProtKB-SubCell"/>
</dbReference>
<evidence type="ECO:0000256" key="2">
    <source>
        <dbReference type="ARBA" id="ARBA00022692"/>
    </source>
</evidence>
<dbReference type="PANTHER" id="PTHR31465">
    <property type="entry name" value="PROTEIN RTA1-RELATED"/>
    <property type="match status" value="1"/>
</dbReference>
<keyword evidence="2 5" id="KW-0812">Transmembrane</keyword>
<gene>
    <name evidence="6" type="ORF">CEP54_012728</name>
</gene>
<evidence type="ECO:0000256" key="4">
    <source>
        <dbReference type="ARBA" id="ARBA00023136"/>
    </source>
</evidence>
<dbReference type="AlphaFoldDB" id="A0A428P727"/>
<keyword evidence="7" id="KW-1185">Reference proteome</keyword>
<feature type="transmembrane region" description="Helical" evidence="5">
    <location>
        <begin position="26"/>
        <end position="45"/>
    </location>
</feature>
<feature type="transmembrane region" description="Helical" evidence="5">
    <location>
        <begin position="128"/>
        <end position="150"/>
    </location>
</feature>
<feature type="transmembrane region" description="Helical" evidence="5">
    <location>
        <begin position="210"/>
        <end position="231"/>
    </location>
</feature>
<dbReference type="OrthoDB" id="3358017at2759"/>
<dbReference type="PANTHER" id="PTHR31465:SF1">
    <property type="entry name" value="PROTEIN RTA1-RELATED"/>
    <property type="match status" value="1"/>
</dbReference>
<feature type="transmembrane region" description="Helical" evidence="5">
    <location>
        <begin position="243"/>
        <end position="262"/>
    </location>
</feature>
<keyword evidence="4 5" id="KW-0472">Membrane</keyword>
<keyword evidence="3 5" id="KW-1133">Transmembrane helix</keyword>